<evidence type="ECO:0000313" key="10">
    <source>
        <dbReference type="EMBL" id="CUS52591.1"/>
    </source>
</evidence>
<dbReference type="Gene3D" id="2.60.120.590">
    <property type="entry name" value="Alpha-ketoglutarate-dependent dioxygenase AlkB-like"/>
    <property type="match status" value="1"/>
</dbReference>
<keyword evidence="4" id="KW-0460">Magnesium</keyword>
<evidence type="ECO:0000256" key="7">
    <source>
        <dbReference type="ARBA" id="ARBA00023004"/>
    </source>
</evidence>
<evidence type="ECO:0000256" key="1">
    <source>
        <dbReference type="ARBA" id="ARBA00001954"/>
    </source>
</evidence>
<dbReference type="FunFam" id="2.60.120.590:FF:000004">
    <property type="entry name" value="DNA oxidative demethylase ALKBH2"/>
    <property type="match status" value="1"/>
</dbReference>
<sequence>MKNRRQKPVKLEGRGRLALPDGDLAYVPGFFSARVGDRLLSDLSGAVRWTQPRITLFGKQVCSPRLAAWYGDQKSVYRYSGLVNQPLPWFPELLEIRHRVQQYMGLSFDGVLLNLYRTGQDSMGWHSDDEKELGENPVIASVSLGAPRRFLLRHRRSSDLPVHEVSLEHGSLLLMQGTTQKNWRHSVPRIRNQDSPRLNLTFRRIN</sequence>
<accession>A0A161K6C5</accession>
<protein>
    <submittedName>
        <fullName evidence="10">Alkylated DNA repair protein AlkB</fullName>
    </submittedName>
</protein>
<dbReference type="InterPro" id="IPR032852">
    <property type="entry name" value="ALKBH2"/>
</dbReference>
<dbReference type="PANTHER" id="PTHR31573">
    <property type="entry name" value="ALPHA-KETOGLUTARATE-DEPENDENT DIOXYGENASE ALKB HOMOLOG 2"/>
    <property type="match status" value="1"/>
</dbReference>
<gene>
    <name evidence="10" type="ORF">MGWOODY_XGa1080</name>
</gene>
<evidence type="ECO:0000256" key="2">
    <source>
        <dbReference type="ARBA" id="ARBA00022723"/>
    </source>
</evidence>
<name>A0A161K6C5_9ZZZZ</name>
<dbReference type="PROSITE" id="PS51471">
    <property type="entry name" value="FE2OG_OXY"/>
    <property type="match status" value="1"/>
</dbReference>
<keyword evidence="5" id="KW-0223">Dioxygenase</keyword>
<evidence type="ECO:0000256" key="8">
    <source>
        <dbReference type="ARBA" id="ARBA00023204"/>
    </source>
</evidence>
<dbReference type="Pfam" id="PF13532">
    <property type="entry name" value="2OG-FeII_Oxy_2"/>
    <property type="match status" value="1"/>
</dbReference>
<organism evidence="10">
    <name type="scientific">hydrothermal vent metagenome</name>
    <dbReference type="NCBI Taxonomy" id="652676"/>
    <lineage>
        <taxon>unclassified sequences</taxon>
        <taxon>metagenomes</taxon>
        <taxon>ecological metagenomes</taxon>
    </lineage>
</organism>
<keyword evidence="8" id="KW-0234">DNA repair</keyword>
<dbReference type="AlphaFoldDB" id="A0A161K6C5"/>
<dbReference type="InterPro" id="IPR027450">
    <property type="entry name" value="AlkB-like"/>
</dbReference>
<evidence type="ECO:0000256" key="5">
    <source>
        <dbReference type="ARBA" id="ARBA00022964"/>
    </source>
</evidence>
<dbReference type="GO" id="GO:0006307">
    <property type="term" value="P:DNA alkylation repair"/>
    <property type="evidence" value="ECO:0007669"/>
    <property type="project" value="TreeGrafter"/>
</dbReference>
<keyword evidence="3" id="KW-0227">DNA damage</keyword>
<evidence type="ECO:0000256" key="6">
    <source>
        <dbReference type="ARBA" id="ARBA00023002"/>
    </source>
</evidence>
<keyword evidence="6" id="KW-0560">Oxidoreductase</keyword>
<dbReference type="InterPro" id="IPR037151">
    <property type="entry name" value="AlkB-like_sf"/>
</dbReference>
<dbReference type="SUPFAM" id="SSF51197">
    <property type="entry name" value="Clavaminate synthase-like"/>
    <property type="match status" value="1"/>
</dbReference>
<keyword evidence="7" id="KW-0408">Iron</keyword>
<dbReference type="InterPro" id="IPR005123">
    <property type="entry name" value="Oxoglu/Fe-dep_dioxygenase_dom"/>
</dbReference>
<proteinExistence type="predicted"/>
<dbReference type="GO" id="GO:0051747">
    <property type="term" value="F:cytosine C-5 DNA demethylase activity"/>
    <property type="evidence" value="ECO:0007669"/>
    <property type="project" value="TreeGrafter"/>
</dbReference>
<dbReference type="PANTHER" id="PTHR31573:SF1">
    <property type="entry name" value="DNA OXIDATIVE DEMETHYLASE ALKBH2"/>
    <property type="match status" value="1"/>
</dbReference>
<reference evidence="10" key="1">
    <citation type="submission" date="2015-10" db="EMBL/GenBank/DDBJ databases">
        <authorList>
            <person name="Gilbert D.G."/>
        </authorList>
    </citation>
    <scope>NUCLEOTIDE SEQUENCE</scope>
</reference>
<keyword evidence="2" id="KW-0479">Metal-binding</keyword>
<comment type="cofactor">
    <cofactor evidence="1">
        <name>Fe(2+)</name>
        <dbReference type="ChEBI" id="CHEBI:29033"/>
    </cofactor>
</comment>
<feature type="domain" description="Fe2OG dioxygenase" evidence="9">
    <location>
        <begin position="107"/>
        <end position="206"/>
    </location>
</feature>
<dbReference type="EMBL" id="CZRL01000084">
    <property type="protein sequence ID" value="CUS52591.1"/>
    <property type="molecule type" value="Genomic_DNA"/>
</dbReference>
<dbReference type="GO" id="GO:0008198">
    <property type="term" value="F:ferrous iron binding"/>
    <property type="evidence" value="ECO:0007669"/>
    <property type="project" value="TreeGrafter"/>
</dbReference>
<evidence type="ECO:0000259" key="9">
    <source>
        <dbReference type="PROSITE" id="PS51471"/>
    </source>
</evidence>
<dbReference type="GO" id="GO:0035516">
    <property type="term" value="F:broad specificity oxidative DNA demethylase activity"/>
    <property type="evidence" value="ECO:0007669"/>
    <property type="project" value="TreeGrafter"/>
</dbReference>
<evidence type="ECO:0000256" key="4">
    <source>
        <dbReference type="ARBA" id="ARBA00022842"/>
    </source>
</evidence>
<evidence type="ECO:0000256" key="3">
    <source>
        <dbReference type="ARBA" id="ARBA00022763"/>
    </source>
</evidence>